<comment type="subcellular location">
    <subcellularLocation>
        <location evidence="1">Secreted</location>
    </subcellularLocation>
</comment>
<evidence type="ECO:0000313" key="6">
    <source>
        <dbReference type="Proteomes" id="UP000192727"/>
    </source>
</evidence>
<dbReference type="SUPFAM" id="SSF88713">
    <property type="entry name" value="Glycoside hydrolase/deacetylase"/>
    <property type="match status" value="1"/>
</dbReference>
<dbReference type="GO" id="GO:0016810">
    <property type="term" value="F:hydrolase activity, acting on carbon-nitrogen (but not peptide) bonds"/>
    <property type="evidence" value="ECO:0007669"/>
    <property type="project" value="InterPro"/>
</dbReference>
<evidence type="ECO:0000256" key="2">
    <source>
        <dbReference type="ARBA" id="ARBA00022729"/>
    </source>
</evidence>
<dbReference type="PANTHER" id="PTHR34216">
    <property type="match status" value="1"/>
</dbReference>
<evidence type="ECO:0000259" key="4">
    <source>
        <dbReference type="PROSITE" id="PS51677"/>
    </source>
</evidence>
<organism evidence="5 6">
    <name type="scientific">Paenibacillus larvae subsp. pulvifaciens</name>
    <dbReference type="NCBI Taxonomy" id="1477"/>
    <lineage>
        <taxon>Bacteria</taxon>
        <taxon>Bacillati</taxon>
        <taxon>Bacillota</taxon>
        <taxon>Bacilli</taxon>
        <taxon>Bacillales</taxon>
        <taxon>Paenibacillaceae</taxon>
        <taxon>Paenibacillus</taxon>
    </lineage>
</organism>
<dbReference type="InterPro" id="IPR002509">
    <property type="entry name" value="NODB_dom"/>
</dbReference>
<dbReference type="Pfam" id="PF01522">
    <property type="entry name" value="Polysacc_deac_1"/>
    <property type="match status" value="1"/>
</dbReference>
<dbReference type="GO" id="GO:0005576">
    <property type="term" value="C:extracellular region"/>
    <property type="evidence" value="ECO:0007669"/>
    <property type="project" value="UniProtKB-SubCell"/>
</dbReference>
<protein>
    <recommendedName>
        <fullName evidence="4">NodB homology domain-containing protein</fullName>
    </recommendedName>
</protein>
<dbReference type="EMBL" id="CP020557">
    <property type="protein sequence ID" value="ARF66625.1"/>
    <property type="molecule type" value="Genomic_DNA"/>
</dbReference>
<keyword evidence="3" id="KW-1133">Transmembrane helix</keyword>
<name>A0A1V0UMY1_9BACL</name>
<feature type="transmembrane region" description="Helical" evidence="3">
    <location>
        <begin position="22"/>
        <end position="45"/>
    </location>
</feature>
<dbReference type="Gene3D" id="3.20.20.370">
    <property type="entry name" value="Glycoside hydrolase/deacetylase"/>
    <property type="match status" value="1"/>
</dbReference>
<dbReference type="CDD" id="cd10918">
    <property type="entry name" value="CE4_NodB_like_5s_6s"/>
    <property type="match status" value="1"/>
</dbReference>
<reference evidence="5 6" key="1">
    <citation type="submission" date="2017-03" db="EMBL/GenBank/DDBJ databases">
        <title>Paenibacillus larvae genome sequencing.</title>
        <authorList>
            <person name="Dingman D.W."/>
        </authorList>
    </citation>
    <scope>NUCLEOTIDE SEQUENCE [LARGE SCALE GENOMIC DNA]</scope>
    <source>
        <strain evidence="5 6">SAG 10367</strain>
    </source>
</reference>
<dbReference type="AlphaFoldDB" id="A0A1V0UMY1"/>
<keyword evidence="2" id="KW-0732">Signal</keyword>
<accession>A0A1V0UMY1</accession>
<evidence type="ECO:0000313" key="5">
    <source>
        <dbReference type="EMBL" id="ARF66625.1"/>
    </source>
</evidence>
<keyword evidence="3" id="KW-0812">Transmembrane</keyword>
<dbReference type="InterPro" id="IPR051398">
    <property type="entry name" value="Polysacch_Deacetylase"/>
</dbReference>
<proteinExistence type="predicted"/>
<gene>
    <name evidence="5" type="ORF">B7C51_00650</name>
</gene>
<keyword evidence="3" id="KW-0472">Membrane</keyword>
<evidence type="ECO:0000256" key="3">
    <source>
        <dbReference type="SAM" id="Phobius"/>
    </source>
</evidence>
<sequence>MFITSSSSKGGYFLKTKAWSEAIRLTAITAVFAVLLVTAACGMTVSQDTTKKEKRALVLMYHHVVKDEETALLNDATITIGQLRDHLIALRHAGYNVIPMSDFVEMMEGGRGVPEKSVVLTFDDGYESFYTLVYPLLKEMGMTASNFVVGYSSDMYNPEAYPHLSWEQMKEMKKDGMSFYSHTYNLHHKHNTSKEGDPKPALTIAKYMPNKQRSEDANEYIRRVKTDLSFMEKRLKEELGEQISLLALPYGYINEQVLTVGQELGIKLFFLTEEGINHADQKEIYRINAGNPHITSGQLIERMAQFEKNA</sequence>
<feature type="domain" description="NodB homology" evidence="4">
    <location>
        <begin position="116"/>
        <end position="310"/>
    </location>
</feature>
<dbReference type="PROSITE" id="PS51677">
    <property type="entry name" value="NODB"/>
    <property type="match status" value="1"/>
</dbReference>
<dbReference type="GO" id="GO:0005975">
    <property type="term" value="P:carbohydrate metabolic process"/>
    <property type="evidence" value="ECO:0007669"/>
    <property type="project" value="InterPro"/>
</dbReference>
<evidence type="ECO:0000256" key="1">
    <source>
        <dbReference type="ARBA" id="ARBA00004613"/>
    </source>
</evidence>
<dbReference type="InterPro" id="IPR011330">
    <property type="entry name" value="Glyco_hydro/deAcase_b/a-brl"/>
</dbReference>
<dbReference type="Proteomes" id="UP000192727">
    <property type="component" value="Chromosome"/>
</dbReference>
<dbReference type="PANTHER" id="PTHR34216:SF3">
    <property type="entry name" value="POLY-BETA-1,6-N-ACETYL-D-GLUCOSAMINE N-DEACETYLASE"/>
    <property type="match status" value="1"/>
</dbReference>